<dbReference type="Proteomes" id="UP000032930">
    <property type="component" value="Chromosome"/>
</dbReference>
<protein>
    <submittedName>
        <fullName evidence="1">Uncharacterized protein</fullName>
    </submittedName>
</protein>
<evidence type="ECO:0000313" key="2">
    <source>
        <dbReference type="Proteomes" id="UP000032930"/>
    </source>
</evidence>
<name>A0A0B6XCF3_XENBV</name>
<reference evidence="1 2" key="1">
    <citation type="submission" date="2014-02" db="EMBL/GenBank/DDBJ databases">
        <authorList>
            <person name="Genoscope - CEA"/>
        </authorList>
    </citation>
    <scope>NUCLEOTIDE SEQUENCE [LARGE SCALE GENOMIC DNA]</scope>
    <source>
        <strain evidence="1 2">CS03</strain>
    </source>
</reference>
<proteinExistence type="predicted"/>
<gene>
    <name evidence="1" type="ORF">XBW1_3081</name>
</gene>
<accession>A0A0B6XCF3</accession>
<dbReference type="KEGG" id="xbv:XBW1_3081"/>
<dbReference type="AlphaFoldDB" id="A0A0B6XCF3"/>
<dbReference type="EMBL" id="FO818637">
    <property type="protein sequence ID" value="CDM90438.1"/>
    <property type="molecule type" value="Genomic_DNA"/>
</dbReference>
<sequence length="92" mass="10498">MHSVVGSAGRIMSGIGGEMTNTNNGDEILQIPRHLLHELVAEYDSVVRQYKETYKGYVDIPDSRWSRELESFMESLNEAKTILGWEINDDRP</sequence>
<organism evidence="1 2">
    <name type="scientific">Xenorhabdus bovienii</name>
    <name type="common">Xenorhabdus nematophila subsp. bovienii</name>
    <dbReference type="NCBI Taxonomy" id="40576"/>
    <lineage>
        <taxon>Bacteria</taxon>
        <taxon>Pseudomonadati</taxon>
        <taxon>Pseudomonadota</taxon>
        <taxon>Gammaproteobacteria</taxon>
        <taxon>Enterobacterales</taxon>
        <taxon>Morganellaceae</taxon>
        <taxon>Xenorhabdus</taxon>
    </lineage>
</organism>
<evidence type="ECO:0000313" key="1">
    <source>
        <dbReference type="EMBL" id="CDM90438.1"/>
    </source>
</evidence>